<keyword evidence="3" id="KW-1185">Reference proteome</keyword>
<dbReference type="EMBL" id="MKGQ01000002">
    <property type="protein sequence ID" value="OKP05374.1"/>
    <property type="molecule type" value="Genomic_DNA"/>
</dbReference>
<evidence type="ECO:0000313" key="3">
    <source>
        <dbReference type="Proteomes" id="UP000186268"/>
    </source>
</evidence>
<gene>
    <name evidence="2" type="primary">helD</name>
    <name evidence="2" type="ORF">Xedl_00602</name>
</gene>
<comment type="caution">
    <text evidence="2">The sequence shown here is derived from an EMBL/GenBank/DDBJ whole genome shotgun (WGS) entry which is preliminary data.</text>
</comment>
<organism evidence="2 3">
    <name type="scientific">Xenorhabdus eapokensis</name>
    <dbReference type="NCBI Taxonomy" id="1873482"/>
    <lineage>
        <taxon>Bacteria</taxon>
        <taxon>Pseudomonadati</taxon>
        <taxon>Pseudomonadota</taxon>
        <taxon>Gammaproteobacteria</taxon>
        <taxon>Enterobacterales</taxon>
        <taxon>Morganellaceae</taxon>
        <taxon>Xenorhabdus</taxon>
    </lineage>
</organism>
<dbReference type="Proteomes" id="UP000186268">
    <property type="component" value="Unassembled WGS sequence"/>
</dbReference>
<name>A0A1Q5TYS5_9GAMM</name>
<dbReference type="Pfam" id="PF12462">
    <property type="entry name" value="Helicase_IV_N"/>
    <property type="match status" value="1"/>
</dbReference>
<keyword evidence="2" id="KW-0347">Helicase</keyword>
<evidence type="ECO:0000313" key="2">
    <source>
        <dbReference type="EMBL" id="OKP05374.1"/>
    </source>
</evidence>
<dbReference type="GO" id="GO:0004386">
    <property type="term" value="F:helicase activity"/>
    <property type="evidence" value="ECO:0007669"/>
    <property type="project" value="UniProtKB-KW"/>
</dbReference>
<feature type="domain" description="DNA helicase IV N-terminal" evidence="1">
    <location>
        <begin position="1"/>
        <end position="89"/>
    </location>
</feature>
<protein>
    <submittedName>
        <fullName evidence="2">DNA helicase IV</fullName>
    </submittedName>
</protein>
<keyword evidence="2" id="KW-0547">Nucleotide-binding</keyword>
<reference evidence="2 3" key="1">
    <citation type="submission" date="2016-09" db="EMBL/GenBank/DDBJ databases">
        <title>Xenorhabdus thuongxuanensis sp. nov. and Xenorhabdus eapokensis sp. nov., isolated from Steinernema species.</title>
        <authorList>
            <person name="Kaempfer P."/>
            <person name="Tobias N.J."/>
            <person name="Phan Ke L."/>
            <person name="Bode H.B."/>
            <person name="Glaeser S.P."/>
        </authorList>
    </citation>
    <scope>NUCLEOTIDE SEQUENCE [LARGE SCALE GENOMIC DNA]</scope>
    <source>
        <strain evidence="2 3">DL20</strain>
    </source>
</reference>
<keyword evidence="2" id="KW-0378">Hydrolase</keyword>
<keyword evidence="2" id="KW-0067">ATP-binding</keyword>
<evidence type="ECO:0000259" key="1">
    <source>
        <dbReference type="Pfam" id="PF12462"/>
    </source>
</evidence>
<proteinExistence type="predicted"/>
<sequence length="105" mass="12354">MELKSTQIGQRLAQHPYNRVRLLNAGLEVSGDKHQYLIPFNQLIGIQCKRGIVWGELEFELPEGKVIRLHGTEWQQTQRFYYYLLRAYSESFLNVIVFPVFCPPK</sequence>
<dbReference type="STRING" id="1873482.Xedl_00602"/>
<dbReference type="AlphaFoldDB" id="A0A1Q5TYS5"/>
<accession>A0A1Q5TYS5</accession>
<dbReference type="InterPro" id="IPR022161">
    <property type="entry name" value="Helicase_IV_N"/>
</dbReference>